<sequence length="103" mass="11127">MWDILKVKKAGLFAGGVLFGTAGVKLLSSKDAKKFYTNCTAAVLRAKDSLMKTATTVQENAGDILAEAQQINEERAAKEAAEAEIVEETEENTGAEDFKEEEV</sequence>
<evidence type="ECO:0000313" key="3">
    <source>
        <dbReference type="EMBL" id="RHF56470.1"/>
    </source>
</evidence>
<dbReference type="Proteomes" id="UP000285832">
    <property type="component" value="Unassembled WGS sequence"/>
</dbReference>
<protein>
    <recommendedName>
        <fullName evidence="8">DUF1490 domain-containing protein</fullName>
    </recommendedName>
</protein>
<evidence type="ECO:0008006" key="8">
    <source>
        <dbReference type="Google" id="ProtNLM"/>
    </source>
</evidence>
<evidence type="ECO:0000313" key="4">
    <source>
        <dbReference type="EMBL" id="RHJ63854.1"/>
    </source>
</evidence>
<gene>
    <name evidence="4" type="ORF">DW116_02055</name>
    <name evidence="3" type="ORF">DW672_12950</name>
    <name evidence="2" type="ORF">DXD17_05795</name>
</gene>
<dbReference type="Proteomes" id="UP000284902">
    <property type="component" value="Unassembled WGS sequence"/>
</dbReference>
<evidence type="ECO:0000313" key="5">
    <source>
        <dbReference type="Proteomes" id="UP000260793"/>
    </source>
</evidence>
<name>A0A3E4LU79_9FIRM</name>
<dbReference type="Pfam" id="PF19605">
    <property type="entry name" value="DUF6110"/>
    <property type="match status" value="1"/>
</dbReference>
<comment type="caution">
    <text evidence="2">The sequence shown here is derived from an EMBL/GenBank/DDBJ whole genome shotgun (WGS) entry which is preliminary data.</text>
</comment>
<dbReference type="InterPro" id="IPR046092">
    <property type="entry name" value="DUF6110"/>
</dbReference>
<accession>A0A3E4LU79</accession>
<evidence type="ECO:0000256" key="1">
    <source>
        <dbReference type="SAM" id="MobiDB-lite"/>
    </source>
</evidence>
<evidence type="ECO:0000313" key="7">
    <source>
        <dbReference type="Proteomes" id="UP000285832"/>
    </source>
</evidence>
<evidence type="ECO:0000313" key="2">
    <source>
        <dbReference type="EMBL" id="RGK40914.1"/>
    </source>
</evidence>
<evidence type="ECO:0000313" key="6">
    <source>
        <dbReference type="Proteomes" id="UP000284902"/>
    </source>
</evidence>
<reference evidence="5 6" key="1">
    <citation type="submission" date="2018-08" db="EMBL/GenBank/DDBJ databases">
        <title>A genome reference for cultivated species of the human gut microbiota.</title>
        <authorList>
            <person name="Zou Y."/>
            <person name="Xue W."/>
            <person name="Luo G."/>
        </authorList>
    </citation>
    <scope>NUCLEOTIDE SEQUENCE [LARGE SCALE GENOMIC DNA]</scope>
    <source>
        <strain evidence="4 7">AM09-9</strain>
        <strain evidence="3 6">AM25-1LB</strain>
        <strain evidence="2 5">TF11-7</strain>
    </source>
</reference>
<dbReference type="AlphaFoldDB" id="A0A3E4LU79"/>
<feature type="compositionally biased region" description="Acidic residues" evidence="1">
    <location>
        <begin position="82"/>
        <end position="103"/>
    </location>
</feature>
<proteinExistence type="predicted"/>
<dbReference type="EMBL" id="QSQN01000012">
    <property type="protein sequence ID" value="RGK40914.1"/>
    <property type="molecule type" value="Genomic_DNA"/>
</dbReference>
<feature type="region of interest" description="Disordered" evidence="1">
    <location>
        <begin position="76"/>
        <end position="103"/>
    </location>
</feature>
<organism evidence="2 5">
    <name type="scientific">[Ruminococcus] lactaris</name>
    <dbReference type="NCBI Taxonomy" id="46228"/>
    <lineage>
        <taxon>Bacteria</taxon>
        <taxon>Bacillati</taxon>
        <taxon>Bacillota</taxon>
        <taxon>Clostridia</taxon>
        <taxon>Lachnospirales</taxon>
        <taxon>Lachnospiraceae</taxon>
        <taxon>Mediterraneibacter</taxon>
    </lineage>
</organism>
<dbReference type="EMBL" id="QRHG01000052">
    <property type="protein sequence ID" value="RHF56470.1"/>
    <property type="molecule type" value="Genomic_DNA"/>
</dbReference>
<dbReference type="EMBL" id="QRMI01000003">
    <property type="protein sequence ID" value="RHJ63854.1"/>
    <property type="molecule type" value="Genomic_DNA"/>
</dbReference>
<dbReference type="GeneID" id="77333684"/>
<dbReference type="Proteomes" id="UP000260793">
    <property type="component" value="Unassembled WGS sequence"/>
</dbReference>
<dbReference type="RefSeq" id="WP_005610612.1">
    <property type="nucleotide sequence ID" value="NZ_CABKOA010000022.1"/>
</dbReference>